<keyword evidence="10 15" id="KW-0067">ATP-binding</keyword>
<dbReference type="GO" id="GO:0005956">
    <property type="term" value="C:protein kinase CK2 complex"/>
    <property type="evidence" value="ECO:0007669"/>
    <property type="project" value="TreeGrafter"/>
</dbReference>
<evidence type="ECO:0000256" key="2">
    <source>
        <dbReference type="ARBA" id="ARBA00011534"/>
    </source>
</evidence>
<sequence>MSNIGDHGMQILRDEGTDLLLNAVKMAPIHLEPGAGQFYDMSPPKRLGRGRHAIVFECRDAGGRIYAMKLFKQDSRHRIRRELEIMQCLDNGPNIIKFIDAVQGEEGSNIGIVLEYVDNTDFRTLYPRLNDLDIRYYTRELLKALEFAHSQGIMHRDVRPHNVVIDHGSRKLRLIGWSSANFYRPDVDLNLRIGLFKAPELLLNYERYDFSIDVWCFGAMLAAMIFRKEPFFHGISRIDQLKQIAEVLGTDKLYRFVNEYDLELDDEELEALGQHHEQAWTDFINSDNEGLVSDEALSLIDQLLRFDPKASSSL</sequence>
<dbReference type="SMART" id="SM00219">
    <property type="entry name" value="TyrKc"/>
    <property type="match status" value="1"/>
</dbReference>
<reference evidence="17" key="1">
    <citation type="journal article" date="2020" name="BMC Genomics">
        <title>Correction to: Identification and distribution of gene clusters required for synthesis of sphingolipid metabolism inhibitors in diverse species of the filamentous fungus Fusarium.</title>
        <authorList>
            <person name="Kim H.S."/>
            <person name="Lohmar J.M."/>
            <person name="Busman M."/>
            <person name="Brown D.W."/>
            <person name="Naumann T.A."/>
            <person name="Divon H.H."/>
            <person name="Lysoe E."/>
            <person name="Uhlig S."/>
            <person name="Proctor R.H."/>
        </authorList>
    </citation>
    <scope>NUCLEOTIDE SEQUENCE</scope>
    <source>
        <strain evidence="17">NRRL 45417</strain>
    </source>
</reference>
<feature type="binding site" evidence="15">
    <location>
        <position position="69"/>
    </location>
    <ligand>
        <name>ATP</name>
        <dbReference type="ChEBI" id="CHEBI:30616"/>
    </ligand>
</feature>
<dbReference type="GO" id="GO:0051726">
    <property type="term" value="P:regulation of cell cycle"/>
    <property type="evidence" value="ECO:0007669"/>
    <property type="project" value="TreeGrafter"/>
</dbReference>
<comment type="subunit">
    <text evidence="2">Component of the EKC/KEOPS complex composed of at least BUD32, CGI121, GON7, KAE1 and PCC1; the whole complex dimerizes.</text>
</comment>
<dbReference type="FunFam" id="1.10.510.10:FF:000059">
    <property type="entry name" value="Casein kinase II subunit alpha"/>
    <property type="match status" value="1"/>
</dbReference>
<dbReference type="GO" id="GO:0005524">
    <property type="term" value="F:ATP binding"/>
    <property type="evidence" value="ECO:0007669"/>
    <property type="project" value="UniProtKB-UniRule"/>
</dbReference>
<dbReference type="InterPro" id="IPR017441">
    <property type="entry name" value="Protein_kinase_ATP_BS"/>
</dbReference>
<dbReference type="Pfam" id="PF00069">
    <property type="entry name" value="Pkinase"/>
    <property type="match status" value="1"/>
</dbReference>
<evidence type="ECO:0000256" key="5">
    <source>
        <dbReference type="ARBA" id="ARBA00019973"/>
    </source>
</evidence>
<comment type="catalytic activity">
    <reaction evidence="13">
        <text>L-threonyl-[protein] + ATP = O-phospho-L-threonyl-[protein] + ADP + H(+)</text>
        <dbReference type="Rhea" id="RHEA:46608"/>
        <dbReference type="Rhea" id="RHEA-COMP:11060"/>
        <dbReference type="Rhea" id="RHEA-COMP:11605"/>
        <dbReference type="ChEBI" id="CHEBI:15378"/>
        <dbReference type="ChEBI" id="CHEBI:30013"/>
        <dbReference type="ChEBI" id="CHEBI:30616"/>
        <dbReference type="ChEBI" id="CHEBI:61977"/>
        <dbReference type="ChEBI" id="CHEBI:456216"/>
        <dbReference type="EC" id="2.7.11.1"/>
    </reaction>
</comment>
<dbReference type="AlphaFoldDB" id="A0A8H4X4Z2"/>
<dbReference type="CDD" id="cd14132">
    <property type="entry name" value="STKc_CK2_alpha"/>
    <property type="match status" value="1"/>
</dbReference>
<comment type="function">
    <text evidence="1">Component of the EKC/KEOPS complex that is required for the formation of a threonylcarbamoyl group on adenosine at position 37 (t(6)A37) in tRNAs that read codons beginning with adenine. The complex is probably involved in the transfer of the threonylcarbamoyl moiety of threonylcarbamoyl-AMP (TC-AMP) to the N6 group of A37. BUD32 has ATPase activity in the context of the EKC/KEOPS complex and likely plays a supporting role to the catalytic subunit KAE1. The EKC/KEOPS complex also promotes both telomere uncapping and telomere elongation. The complex is required for efficient recruitment of transcriptional coactivators.</text>
</comment>
<dbReference type="EC" id="2.7.11.1" evidence="3"/>
<dbReference type="PANTHER" id="PTHR24054">
    <property type="entry name" value="CASEIN KINASE II SUBUNIT ALPHA"/>
    <property type="match status" value="1"/>
</dbReference>
<reference evidence="17" key="2">
    <citation type="submission" date="2020-05" db="EMBL/GenBank/DDBJ databases">
        <authorList>
            <person name="Kim H.-S."/>
            <person name="Proctor R.H."/>
            <person name="Brown D.W."/>
        </authorList>
    </citation>
    <scope>NUCLEOTIDE SEQUENCE</scope>
    <source>
        <strain evidence="17">NRRL 45417</strain>
    </source>
</reference>
<feature type="domain" description="Protein kinase" evidence="16">
    <location>
        <begin position="41"/>
        <end position="314"/>
    </location>
</feature>
<dbReference type="InterPro" id="IPR000719">
    <property type="entry name" value="Prot_kinase_dom"/>
</dbReference>
<dbReference type="SUPFAM" id="SSF56112">
    <property type="entry name" value="Protein kinase-like (PK-like)"/>
    <property type="match status" value="1"/>
</dbReference>
<dbReference type="PANTHER" id="PTHR24054:SF0">
    <property type="entry name" value="CASEIN KINASE II SUBUNIT ALPHA"/>
    <property type="match status" value="1"/>
</dbReference>
<organism evidence="17 18">
    <name type="scientific">Fusarium gaditjirri</name>
    <dbReference type="NCBI Taxonomy" id="282569"/>
    <lineage>
        <taxon>Eukaryota</taxon>
        <taxon>Fungi</taxon>
        <taxon>Dikarya</taxon>
        <taxon>Ascomycota</taxon>
        <taxon>Pezizomycotina</taxon>
        <taxon>Sordariomycetes</taxon>
        <taxon>Hypocreomycetidae</taxon>
        <taxon>Hypocreales</taxon>
        <taxon>Nectriaceae</taxon>
        <taxon>Fusarium</taxon>
        <taxon>Fusarium nisikadoi species complex</taxon>
    </lineage>
</organism>
<gene>
    <name evidence="17" type="ORF">FGADI_422</name>
</gene>
<dbReference type="GO" id="GO:0004674">
    <property type="term" value="F:protein serine/threonine kinase activity"/>
    <property type="evidence" value="ECO:0007669"/>
    <property type="project" value="UniProtKB-KW"/>
</dbReference>
<evidence type="ECO:0000256" key="3">
    <source>
        <dbReference type="ARBA" id="ARBA00012513"/>
    </source>
</evidence>
<evidence type="ECO:0000256" key="1">
    <source>
        <dbReference type="ARBA" id="ARBA00003747"/>
    </source>
</evidence>
<dbReference type="OrthoDB" id="10254671at2759"/>
<dbReference type="Proteomes" id="UP000604273">
    <property type="component" value="Unassembled WGS sequence"/>
</dbReference>
<dbReference type="PROSITE" id="PS50011">
    <property type="entry name" value="PROTEIN_KINASE_DOM"/>
    <property type="match status" value="1"/>
</dbReference>
<dbReference type="InterPro" id="IPR011009">
    <property type="entry name" value="Kinase-like_dom_sf"/>
</dbReference>
<dbReference type="EMBL" id="JABFAI010000007">
    <property type="protein sequence ID" value="KAF4961186.1"/>
    <property type="molecule type" value="Genomic_DNA"/>
</dbReference>
<evidence type="ECO:0000256" key="11">
    <source>
        <dbReference type="ARBA" id="ARBA00030980"/>
    </source>
</evidence>
<evidence type="ECO:0000256" key="10">
    <source>
        <dbReference type="ARBA" id="ARBA00022840"/>
    </source>
</evidence>
<evidence type="ECO:0000259" key="16">
    <source>
        <dbReference type="PROSITE" id="PS50011"/>
    </source>
</evidence>
<keyword evidence="18" id="KW-1185">Reference proteome</keyword>
<comment type="catalytic activity">
    <reaction evidence="14">
        <text>L-seryl-[protein] + ATP = O-phospho-L-seryl-[protein] + ADP + H(+)</text>
        <dbReference type="Rhea" id="RHEA:17989"/>
        <dbReference type="Rhea" id="RHEA-COMP:9863"/>
        <dbReference type="Rhea" id="RHEA-COMP:11604"/>
        <dbReference type="ChEBI" id="CHEBI:15378"/>
        <dbReference type="ChEBI" id="CHEBI:29999"/>
        <dbReference type="ChEBI" id="CHEBI:30616"/>
        <dbReference type="ChEBI" id="CHEBI:83421"/>
        <dbReference type="ChEBI" id="CHEBI:456216"/>
        <dbReference type="EC" id="2.7.11.1"/>
    </reaction>
</comment>
<proteinExistence type="predicted"/>
<dbReference type="Gene3D" id="1.10.510.10">
    <property type="entry name" value="Transferase(Phosphotransferase) domain 1"/>
    <property type="match status" value="1"/>
</dbReference>
<keyword evidence="7" id="KW-0808">Transferase</keyword>
<dbReference type="GO" id="GO:0005634">
    <property type="term" value="C:nucleus"/>
    <property type="evidence" value="ECO:0007669"/>
    <property type="project" value="TreeGrafter"/>
</dbReference>
<dbReference type="PROSITE" id="PS00107">
    <property type="entry name" value="PROTEIN_KINASE_ATP"/>
    <property type="match status" value="1"/>
</dbReference>
<keyword evidence="6" id="KW-0723">Serine/threonine-protein kinase</keyword>
<dbReference type="InterPro" id="IPR020635">
    <property type="entry name" value="Tyr_kinase_cat_dom"/>
</dbReference>
<keyword evidence="9" id="KW-0418">Kinase</keyword>
<evidence type="ECO:0000313" key="18">
    <source>
        <dbReference type="Proteomes" id="UP000604273"/>
    </source>
</evidence>
<dbReference type="GO" id="GO:0004713">
    <property type="term" value="F:protein tyrosine kinase activity"/>
    <property type="evidence" value="ECO:0007669"/>
    <property type="project" value="InterPro"/>
</dbReference>
<evidence type="ECO:0000256" key="4">
    <source>
        <dbReference type="ARBA" id="ARBA00013948"/>
    </source>
</evidence>
<evidence type="ECO:0000256" key="6">
    <source>
        <dbReference type="ARBA" id="ARBA00022527"/>
    </source>
</evidence>
<protein>
    <recommendedName>
        <fullName evidence="5">EKC/KEOPS complex subunit BUD32</fullName>
        <ecNumber evidence="3">2.7.11.1</ecNumber>
    </recommendedName>
    <alternativeName>
        <fullName evidence="11 12">Atypical Serine/threonine protein kinase BUD32</fullName>
    </alternativeName>
    <alternativeName>
        <fullName evidence="4">EKC/KEOPS complex subunit bud32</fullName>
    </alternativeName>
</protein>
<accession>A0A8H4X4Z2</accession>
<comment type="caution">
    <text evidence="17">The sequence shown here is derived from an EMBL/GenBank/DDBJ whole genome shotgun (WGS) entry which is preliminary data.</text>
</comment>
<name>A0A8H4X4Z2_9HYPO</name>
<evidence type="ECO:0000313" key="17">
    <source>
        <dbReference type="EMBL" id="KAF4961186.1"/>
    </source>
</evidence>
<evidence type="ECO:0000256" key="15">
    <source>
        <dbReference type="PROSITE-ProRule" id="PRU10141"/>
    </source>
</evidence>
<dbReference type="InterPro" id="IPR008266">
    <property type="entry name" value="Tyr_kinase_AS"/>
</dbReference>
<evidence type="ECO:0000256" key="9">
    <source>
        <dbReference type="ARBA" id="ARBA00022777"/>
    </source>
</evidence>
<dbReference type="Gene3D" id="3.30.200.20">
    <property type="entry name" value="Phosphorylase Kinase, domain 1"/>
    <property type="match status" value="1"/>
</dbReference>
<evidence type="ECO:0000256" key="8">
    <source>
        <dbReference type="ARBA" id="ARBA00022741"/>
    </source>
</evidence>
<dbReference type="GO" id="GO:0005829">
    <property type="term" value="C:cytosol"/>
    <property type="evidence" value="ECO:0007669"/>
    <property type="project" value="TreeGrafter"/>
</dbReference>
<evidence type="ECO:0000256" key="13">
    <source>
        <dbReference type="ARBA" id="ARBA00047899"/>
    </source>
</evidence>
<evidence type="ECO:0000256" key="12">
    <source>
        <dbReference type="ARBA" id="ARBA00033194"/>
    </source>
</evidence>
<dbReference type="InterPro" id="IPR045216">
    <property type="entry name" value="CK2_alpha"/>
</dbReference>
<dbReference type="PROSITE" id="PS00109">
    <property type="entry name" value="PROTEIN_KINASE_TYR"/>
    <property type="match status" value="1"/>
</dbReference>
<evidence type="ECO:0000256" key="14">
    <source>
        <dbReference type="ARBA" id="ARBA00048679"/>
    </source>
</evidence>
<keyword evidence="8 15" id="KW-0547">Nucleotide-binding</keyword>
<evidence type="ECO:0000256" key="7">
    <source>
        <dbReference type="ARBA" id="ARBA00022679"/>
    </source>
</evidence>